<dbReference type="PANTHER" id="PTHR13194:SF18">
    <property type="entry name" value="COMPLEX I INTERMEDIATE-ASSOCIATED PROTEIN 30, MITOCHONDRIAL"/>
    <property type="match status" value="1"/>
</dbReference>
<comment type="similarity">
    <text evidence="2">Belongs to the CIA30 family.</text>
</comment>
<evidence type="ECO:0000256" key="5">
    <source>
        <dbReference type="SAM" id="MobiDB-lite"/>
    </source>
</evidence>
<organism evidence="7 8">
    <name type="scientific">Dendrothele bispora (strain CBS 962.96)</name>
    <dbReference type="NCBI Taxonomy" id="1314807"/>
    <lineage>
        <taxon>Eukaryota</taxon>
        <taxon>Fungi</taxon>
        <taxon>Dikarya</taxon>
        <taxon>Basidiomycota</taxon>
        <taxon>Agaricomycotina</taxon>
        <taxon>Agaricomycetes</taxon>
        <taxon>Agaricomycetidae</taxon>
        <taxon>Agaricales</taxon>
        <taxon>Agaricales incertae sedis</taxon>
        <taxon>Dendrothele</taxon>
    </lineage>
</organism>
<accession>A0A4S8MJ98</accession>
<feature type="non-terminal residue" evidence="7">
    <location>
        <position position="1"/>
    </location>
</feature>
<evidence type="ECO:0000256" key="1">
    <source>
        <dbReference type="ARBA" id="ARBA00004173"/>
    </source>
</evidence>
<evidence type="ECO:0000313" key="7">
    <source>
        <dbReference type="EMBL" id="THV02815.1"/>
    </source>
</evidence>
<dbReference type="GO" id="GO:0010257">
    <property type="term" value="P:NADH dehydrogenase complex assembly"/>
    <property type="evidence" value="ECO:0007669"/>
    <property type="project" value="TreeGrafter"/>
</dbReference>
<evidence type="ECO:0000256" key="3">
    <source>
        <dbReference type="ARBA" id="ARBA00023128"/>
    </source>
</evidence>
<dbReference type="InterPro" id="IPR039131">
    <property type="entry name" value="NDUFAF1"/>
</dbReference>
<feature type="domain" description="NADH:ubiquinone oxidoreductase intermediate-associated protein 30" evidence="6">
    <location>
        <begin position="38"/>
        <end position="220"/>
    </location>
</feature>
<keyword evidence="4" id="KW-0143">Chaperone</keyword>
<feature type="compositionally biased region" description="Basic and acidic residues" evidence="5">
    <location>
        <begin position="253"/>
        <end position="269"/>
    </location>
</feature>
<dbReference type="GO" id="GO:0051082">
    <property type="term" value="F:unfolded protein binding"/>
    <property type="evidence" value="ECO:0007669"/>
    <property type="project" value="TreeGrafter"/>
</dbReference>
<protein>
    <submittedName>
        <fullName evidence="7">CIA30-domain-containing protein</fullName>
    </submittedName>
</protein>
<feature type="compositionally biased region" description="Polar residues" evidence="5">
    <location>
        <begin position="233"/>
        <end position="247"/>
    </location>
</feature>
<dbReference type="PANTHER" id="PTHR13194">
    <property type="entry name" value="COMPLEX I INTERMEDIATE-ASSOCIATED PROTEIN 30"/>
    <property type="match status" value="1"/>
</dbReference>
<keyword evidence="8" id="KW-1185">Reference proteome</keyword>
<reference evidence="7 8" key="1">
    <citation type="journal article" date="2019" name="Nat. Ecol. Evol.">
        <title>Megaphylogeny resolves global patterns of mushroom evolution.</title>
        <authorList>
            <person name="Varga T."/>
            <person name="Krizsan K."/>
            <person name="Foldi C."/>
            <person name="Dima B."/>
            <person name="Sanchez-Garcia M."/>
            <person name="Sanchez-Ramirez S."/>
            <person name="Szollosi G.J."/>
            <person name="Szarkandi J.G."/>
            <person name="Papp V."/>
            <person name="Albert L."/>
            <person name="Andreopoulos W."/>
            <person name="Angelini C."/>
            <person name="Antonin V."/>
            <person name="Barry K.W."/>
            <person name="Bougher N.L."/>
            <person name="Buchanan P."/>
            <person name="Buyck B."/>
            <person name="Bense V."/>
            <person name="Catcheside P."/>
            <person name="Chovatia M."/>
            <person name="Cooper J."/>
            <person name="Damon W."/>
            <person name="Desjardin D."/>
            <person name="Finy P."/>
            <person name="Geml J."/>
            <person name="Haridas S."/>
            <person name="Hughes K."/>
            <person name="Justo A."/>
            <person name="Karasinski D."/>
            <person name="Kautmanova I."/>
            <person name="Kiss B."/>
            <person name="Kocsube S."/>
            <person name="Kotiranta H."/>
            <person name="LaButti K.M."/>
            <person name="Lechner B.E."/>
            <person name="Liimatainen K."/>
            <person name="Lipzen A."/>
            <person name="Lukacs Z."/>
            <person name="Mihaltcheva S."/>
            <person name="Morgado L.N."/>
            <person name="Niskanen T."/>
            <person name="Noordeloos M.E."/>
            <person name="Ohm R.A."/>
            <person name="Ortiz-Santana B."/>
            <person name="Ovrebo C."/>
            <person name="Racz N."/>
            <person name="Riley R."/>
            <person name="Savchenko A."/>
            <person name="Shiryaev A."/>
            <person name="Soop K."/>
            <person name="Spirin V."/>
            <person name="Szebenyi C."/>
            <person name="Tomsovsky M."/>
            <person name="Tulloss R.E."/>
            <person name="Uehling J."/>
            <person name="Grigoriev I.V."/>
            <person name="Vagvolgyi C."/>
            <person name="Papp T."/>
            <person name="Martin F.M."/>
            <person name="Miettinen O."/>
            <person name="Hibbett D.S."/>
            <person name="Nagy L.G."/>
        </authorList>
    </citation>
    <scope>NUCLEOTIDE SEQUENCE [LARGE SCALE GENOMIC DNA]</scope>
    <source>
        <strain evidence="7 8">CBS 962.96</strain>
    </source>
</reference>
<dbReference type="Pfam" id="PF08547">
    <property type="entry name" value="CIA30"/>
    <property type="match status" value="1"/>
</dbReference>
<feature type="region of interest" description="Disordered" evidence="5">
    <location>
        <begin position="231"/>
        <end position="269"/>
    </location>
</feature>
<dbReference type="InterPro" id="IPR013857">
    <property type="entry name" value="NADH-UbQ_OxRdtase-assoc_prot30"/>
</dbReference>
<dbReference type="GO" id="GO:0006120">
    <property type="term" value="P:mitochondrial electron transport, NADH to ubiquinone"/>
    <property type="evidence" value="ECO:0007669"/>
    <property type="project" value="TreeGrafter"/>
</dbReference>
<dbReference type="InterPro" id="IPR008979">
    <property type="entry name" value="Galactose-bd-like_sf"/>
</dbReference>
<dbReference type="GO" id="GO:0005739">
    <property type="term" value="C:mitochondrion"/>
    <property type="evidence" value="ECO:0007669"/>
    <property type="project" value="UniProtKB-SubCell"/>
</dbReference>
<evidence type="ECO:0000313" key="8">
    <source>
        <dbReference type="Proteomes" id="UP000297245"/>
    </source>
</evidence>
<keyword evidence="3" id="KW-0496">Mitochondrion</keyword>
<evidence type="ECO:0000256" key="4">
    <source>
        <dbReference type="ARBA" id="ARBA00023186"/>
    </source>
</evidence>
<proteinExistence type="inferred from homology"/>
<dbReference type="EMBL" id="ML179073">
    <property type="protein sequence ID" value="THV02815.1"/>
    <property type="molecule type" value="Genomic_DNA"/>
</dbReference>
<sequence length="269" mass="30543">MAQSLFWRRSTQRVKDGLTNIVKMSGADEPSRAPRTLFSFRTPEDLQMFATGCDADVGGNSSVHLDLVHSAKNQNPYARFWGDMRLDVKPQVQGRVRGGYAAMRNKPRPTLFGEMLENIEFHEYLALRVRLGGDPGTHNAYYVNLQTNGPISSDVWQHRLFFTRKDNIWEDIFIPFKSFVRTNAGELSEMQLEMSDKLRSVGIAVLGGNNHSQGKYELAIDSIRVVNEEDTIRSSSGEDTLDSSNEKTPPPSTHEKHEEKQQVWENLKI</sequence>
<evidence type="ECO:0000256" key="2">
    <source>
        <dbReference type="ARBA" id="ARBA00007884"/>
    </source>
</evidence>
<evidence type="ECO:0000259" key="6">
    <source>
        <dbReference type="Pfam" id="PF08547"/>
    </source>
</evidence>
<dbReference type="OrthoDB" id="42561at2759"/>
<dbReference type="Proteomes" id="UP000297245">
    <property type="component" value="Unassembled WGS sequence"/>
</dbReference>
<comment type="subcellular location">
    <subcellularLocation>
        <location evidence="1">Mitochondrion</location>
    </subcellularLocation>
</comment>
<name>A0A4S8MJ98_DENBC</name>
<dbReference type="AlphaFoldDB" id="A0A4S8MJ98"/>
<dbReference type="SUPFAM" id="SSF49785">
    <property type="entry name" value="Galactose-binding domain-like"/>
    <property type="match status" value="1"/>
</dbReference>
<gene>
    <name evidence="7" type="ORF">K435DRAFT_748678</name>
</gene>